<protein>
    <submittedName>
        <fullName evidence="1">Uncharacterized protein</fullName>
    </submittedName>
</protein>
<accession>A0A123TF85</accession>
<dbReference type="EMBL" id="FIGJ01000055">
    <property type="protein sequence ID" value="CYV14213.1"/>
    <property type="molecule type" value="Genomic_DNA"/>
</dbReference>
<gene>
    <name evidence="1" type="ORF">ERS132394_02390</name>
    <name evidence="2" type="ORF">ERS132461_01281</name>
</gene>
<evidence type="ECO:0000313" key="2">
    <source>
        <dbReference type="EMBL" id="CYW10051.1"/>
    </source>
</evidence>
<dbReference type="AlphaFoldDB" id="A0A123TF85"/>
<proteinExistence type="predicted"/>
<sequence>MRSGKRSLAINEIKEVLKDKLVKKICGGRVWVVSTVKQEAENDTEN</sequence>
<dbReference type="Proteomes" id="UP000073388">
    <property type="component" value="Unassembled WGS sequence"/>
</dbReference>
<dbReference type="RefSeq" id="WP_153308598.1">
    <property type="nucleotide sequence ID" value="NZ_CEEO01000008.1"/>
</dbReference>
<organism evidence="1 3">
    <name type="scientific">Streptococcus suis</name>
    <dbReference type="NCBI Taxonomy" id="1307"/>
    <lineage>
        <taxon>Bacteria</taxon>
        <taxon>Bacillati</taxon>
        <taxon>Bacillota</taxon>
        <taxon>Bacilli</taxon>
        <taxon>Lactobacillales</taxon>
        <taxon>Streptococcaceae</taxon>
        <taxon>Streptococcus</taxon>
    </lineage>
</organism>
<evidence type="ECO:0000313" key="3">
    <source>
        <dbReference type="Proteomes" id="UP000072618"/>
    </source>
</evidence>
<reference evidence="3 4" key="1">
    <citation type="submission" date="2016-02" db="EMBL/GenBank/DDBJ databases">
        <authorList>
            <consortium name="Pathogen Informatics"/>
        </authorList>
    </citation>
    <scope>NUCLEOTIDE SEQUENCE [LARGE SCALE GENOMIC DNA]</scope>
    <source>
        <strain evidence="1 3">LSS32</strain>
        <strain evidence="2 4">LSS99</strain>
    </source>
</reference>
<dbReference type="EMBL" id="FIIX01000026">
    <property type="protein sequence ID" value="CYW10051.1"/>
    <property type="molecule type" value="Genomic_DNA"/>
</dbReference>
<evidence type="ECO:0000313" key="1">
    <source>
        <dbReference type="EMBL" id="CYV14213.1"/>
    </source>
</evidence>
<name>A0A123TF85_STRSU</name>
<dbReference type="Proteomes" id="UP000072618">
    <property type="component" value="Unassembled WGS sequence"/>
</dbReference>
<evidence type="ECO:0000313" key="4">
    <source>
        <dbReference type="Proteomes" id="UP000073388"/>
    </source>
</evidence>